<evidence type="ECO:0000256" key="2">
    <source>
        <dbReference type="ARBA" id="ARBA00022612"/>
    </source>
</evidence>
<dbReference type="AlphaFoldDB" id="A0A2N8HF49"/>
<dbReference type="RefSeq" id="WP_102712631.1">
    <property type="nucleotide sequence ID" value="NZ_PJKA01000006.1"/>
</dbReference>
<feature type="coiled-coil region" evidence="4">
    <location>
        <begin position="511"/>
        <end position="541"/>
    </location>
</feature>
<protein>
    <recommendedName>
        <fullName evidence="7">Bacteriophage head to tail connecting protein</fullName>
    </recommendedName>
</protein>
<dbReference type="EMBL" id="PJKA01000006">
    <property type="protein sequence ID" value="PNC18886.1"/>
    <property type="molecule type" value="Genomic_DNA"/>
</dbReference>
<sequence length="557" mass="63199">MVRSNTRSLQYIDTADALLADMYGWSGDWDWLRKHIMPRTQAGADREERPSASAKRLHSTVAIKSLRILTGAHIMYITPSNQRWFSFQSGLRGKEKLSRVDEWFAESTEITFGELSRSNFYTEIHETFLDRCLTGTGCLFCDTLADGRLNFRHIPSGTYAIAEGENGQVDTLVRKFKLTPHQAVSKFGYKNLPEKIRTAWEDPKKRYTEKHEYLHLVLPRLNYTFGHDLINSKRMKWASVYMTADGERHIIREEGYPEFPYLVTRFLRYGEGPYGYAPGLDVMEEIMATLKLERVMDVLGEVAAFPRILQLADQVGEVDLRAGGVTTIKSAAAAAKLPREWATAGRYDVGKDRITDKEQKIREAYFVDMLMPLANIDRQMTATEINARQEERVLSFSPSLTLFISDCNVLMHRVFSILFRQGKFPQDDVPKELIVPDRGGSENFEIELPNVQYLGRISQAIANAQQQGLEYFMSVALNYTQATGDTSMIEYVNPRKFAQFLYERTGAPTSCRRTARELAELDKQKQQAAEMQRKLAATQGLKNAAGAQKDLAAAGAA</sequence>
<evidence type="ECO:0000313" key="5">
    <source>
        <dbReference type="EMBL" id="PNC18886.1"/>
    </source>
</evidence>
<dbReference type="Pfam" id="PF12236">
    <property type="entry name" value="Head-tail_con"/>
    <property type="match status" value="1"/>
</dbReference>
<reference evidence="5 6" key="1">
    <citation type="journal article" date="2017" name="BMC Genomics">
        <title>Genome sequencing of 39 Akkermansia muciniphila isolates reveals its population structure, genomic and functional diverisity, and global distribution in mammalian gut microbiotas.</title>
        <authorList>
            <person name="Guo X."/>
            <person name="Li S."/>
            <person name="Zhang J."/>
            <person name="Wu F."/>
            <person name="Li X."/>
            <person name="Wu D."/>
            <person name="Zhang M."/>
            <person name="Ou Z."/>
            <person name="Jie Z."/>
            <person name="Yan Q."/>
            <person name="Li P."/>
            <person name="Yi J."/>
            <person name="Peng Y."/>
        </authorList>
    </citation>
    <scope>NUCLEOTIDE SEQUENCE [LARGE SCALE GENOMIC DNA]</scope>
    <source>
        <strain evidence="5 6">GP24</strain>
    </source>
</reference>
<dbReference type="InterPro" id="IPR020991">
    <property type="entry name" value="Connector_podovirus"/>
</dbReference>
<evidence type="ECO:0000256" key="1">
    <source>
        <dbReference type="ARBA" id="ARBA00004328"/>
    </source>
</evidence>
<gene>
    <name evidence="5" type="ORF">CXU22_03560</name>
</gene>
<evidence type="ECO:0000256" key="3">
    <source>
        <dbReference type="ARBA" id="ARBA00023219"/>
    </source>
</evidence>
<organism evidence="5 6">
    <name type="scientific">Akkermansia muciniphila</name>
    <dbReference type="NCBI Taxonomy" id="239935"/>
    <lineage>
        <taxon>Bacteria</taxon>
        <taxon>Pseudomonadati</taxon>
        <taxon>Verrucomicrobiota</taxon>
        <taxon>Verrucomicrobiia</taxon>
        <taxon>Verrucomicrobiales</taxon>
        <taxon>Akkermansiaceae</taxon>
        <taxon>Akkermansia</taxon>
    </lineage>
</organism>
<comment type="subcellular location">
    <subcellularLocation>
        <location evidence="1">Virion</location>
    </subcellularLocation>
</comment>
<comment type="caution">
    <text evidence="5">The sequence shown here is derived from an EMBL/GenBank/DDBJ whole genome shotgun (WGS) entry which is preliminary data.</text>
</comment>
<dbReference type="OrthoDB" id="175711at2"/>
<keyword evidence="2" id="KW-1188">Viral release from host cell</keyword>
<dbReference type="Proteomes" id="UP000236000">
    <property type="component" value="Unassembled WGS sequence"/>
</dbReference>
<evidence type="ECO:0008006" key="7">
    <source>
        <dbReference type="Google" id="ProtNLM"/>
    </source>
</evidence>
<keyword evidence="4" id="KW-0175">Coiled coil</keyword>
<accession>A0A2N8HF49</accession>
<keyword evidence="3" id="KW-0231">Viral genome packaging</keyword>
<proteinExistence type="predicted"/>
<name>A0A2N8HF49_9BACT</name>
<evidence type="ECO:0000256" key="4">
    <source>
        <dbReference type="SAM" id="Coils"/>
    </source>
</evidence>
<evidence type="ECO:0000313" key="6">
    <source>
        <dbReference type="Proteomes" id="UP000236000"/>
    </source>
</evidence>